<dbReference type="InterPro" id="IPR032710">
    <property type="entry name" value="NTF2-like_dom_sf"/>
</dbReference>
<dbReference type="InterPro" id="IPR037401">
    <property type="entry name" value="SnoaL-like"/>
</dbReference>
<dbReference type="SUPFAM" id="SSF54427">
    <property type="entry name" value="NTF2-like"/>
    <property type="match status" value="1"/>
</dbReference>
<sequence length="193" mass="21161">MRIGAAALAALLCGPASAQAGTEAKLDNRSVKAGLAAQGADADTDTDFVRRVGAFLDGWHDDAAHTRPAYFDKMAPQGIYIGTDKSEIWTRDQFKAWAAPYWKAGKAWSFKASKRNVYFSPDRRYAWFDEQLDTQMGTCQASGVLRNTGDGFLVEHYQLSLAVPNALNAGFAKAIADYEQRQAKTDKARTTAR</sequence>
<dbReference type="EMBL" id="WNKZ01000004">
    <property type="protein sequence ID" value="MTV51655.1"/>
    <property type="molecule type" value="Genomic_DNA"/>
</dbReference>
<dbReference type="Pfam" id="PF13474">
    <property type="entry name" value="SnoaL_3"/>
    <property type="match status" value="1"/>
</dbReference>
<name>A0A6I3SSN3_9BURK</name>
<dbReference type="AlphaFoldDB" id="A0A6I3SSN3"/>
<feature type="domain" description="SnoaL-like" evidence="2">
    <location>
        <begin position="53"/>
        <end position="164"/>
    </location>
</feature>
<comment type="caution">
    <text evidence="3">The sequence shown here is derived from an EMBL/GenBank/DDBJ whole genome shotgun (WGS) entry which is preliminary data.</text>
</comment>
<evidence type="ECO:0000259" key="2">
    <source>
        <dbReference type="Pfam" id="PF13474"/>
    </source>
</evidence>
<proteinExistence type="predicted"/>
<feature type="signal peptide" evidence="1">
    <location>
        <begin position="1"/>
        <end position="20"/>
    </location>
</feature>
<dbReference type="OrthoDB" id="271716at2"/>
<dbReference type="Proteomes" id="UP000430634">
    <property type="component" value="Unassembled WGS sequence"/>
</dbReference>
<reference evidence="3 4" key="1">
    <citation type="submission" date="2019-11" db="EMBL/GenBank/DDBJ databases">
        <title>Type strains purchased from KCTC, JCM and DSMZ.</title>
        <authorList>
            <person name="Lu H."/>
        </authorList>
    </citation>
    <scope>NUCLEOTIDE SEQUENCE [LARGE SCALE GENOMIC DNA]</scope>
    <source>
        <strain evidence="3 4">KCTC 52429</strain>
    </source>
</reference>
<keyword evidence="1" id="KW-0732">Signal</keyword>
<organism evidence="3 4">
    <name type="scientific">Pseudoduganella buxea</name>
    <dbReference type="NCBI Taxonomy" id="1949069"/>
    <lineage>
        <taxon>Bacteria</taxon>
        <taxon>Pseudomonadati</taxon>
        <taxon>Pseudomonadota</taxon>
        <taxon>Betaproteobacteria</taxon>
        <taxon>Burkholderiales</taxon>
        <taxon>Oxalobacteraceae</taxon>
        <taxon>Telluria group</taxon>
        <taxon>Pseudoduganella</taxon>
    </lineage>
</organism>
<gene>
    <name evidence="3" type="ORF">GM672_02795</name>
</gene>
<protein>
    <recommendedName>
        <fullName evidence="2">SnoaL-like domain-containing protein</fullName>
    </recommendedName>
</protein>
<evidence type="ECO:0000313" key="3">
    <source>
        <dbReference type="EMBL" id="MTV51655.1"/>
    </source>
</evidence>
<feature type="chain" id="PRO_5026152850" description="SnoaL-like domain-containing protein" evidence="1">
    <location>
        <begin position="21"/>
        <end position="193"/>
    </location>
</feature>
<evidence type="ECO:0000313" key="4">
    <source>
        <dbReference type="Proteomes" id="UP000430634"/>
    </source>
</evidence>
<evidence type="ECO:0000256" key="1">
    <source>
        <dbReference type="SAM" id="SignalP"/>
    </source>
</evidence>
<accession>A0A6I3SSN3</accession>